<gene>
    <name evidence="4" type="ORF">AGOS_AER102W</name>
</gene>
<dbReference type="FunCoup" id="Q757B1">
    <property type="interactions" value="21"/>
</dbReference>
<evidence type="ECO:0000259" key="3">
    <source>
        <dbReference type="PROSITE" id="PS51651"/>
    </source>
</evidence>
<dbReference type="EMBL" id="AE016818">
    <property type="protein sequence ID" value="AAS52786.1"/>
    <property type="molecule type" value="Genomic_DNA"/>
</dbReference>
<dbReference type="Gene3D" id="1.20.58.740">
    <property type="match status" value="1"/>
</dbReference>
<proteinExistence type="inferred from homology"/>
<name>Q757B1_EREGS</name>
<dbReference type="InterPro" id="IPR026791">
    <property type="entry name" value="DOCK"/>
</dbReference>
<dbReference type="InterPro" id="IPR043161">
    <property type="entry name" value="DOCK_C_lobe_A"/>
</dbReference>
<dbReference type="PANTHER" id="PTHR45653">
    <property type="entry name" value="DEDICATOR OF CYTOKINESIS"/>
    <property type="match status" value="1"/>
</dbReference>
<dbReference type="OMA" id="KPIFFDP"/>
<evidence type="ECO:0000256" key="1">
    <source>
        <dbReference type="PROSITE-ProRule" id="PRU00984"/>
    </source>
</evidence>
<dbReference type="GO" id="GO:0005886">
    <property type="term" value="C:plasma membrane"/>
    <property type="evidence" value="ECO:0000318"/>
    <property type="project" value="GO_Central"/>
</dbReference>
<dbReference type="HOGENOM" id="CLU_238900_0_0_1"/>
<evidence type="ECO:0000313" key="4">
    <source>
        <dbReference type="EMBL" id="AAS52786.1"/>
    </source>
</evidence>
<evidence type="ECO:0000313" key="5">
    <source>
        <dbReference type="Proteomes" id="UP000000591"/>
    </source>
</evidence>
<dbReference type="STRING" id="284811.Q757B1"/>
<dbReference type="InterPro" id="IPR057500">
    <property type="entry name" value="C2_DCK1_4th"/>
</dbReference>
<reference evidence="5" key="2">
    <citation type="journal article" date="2013" name="G3 (Bethesda)">
        <title>Genomes of Ashbya fungi isolated from insects reveal four mating-type loci, numerous translocations, lack of transposons, and distinct gene duplications.</title>
        <authorList>
            <person name="Dietrich F.S."/>
            <person name="Voegeli S."/>
            <person name="Kuo S."/>
            <person name="Philippsen P."/>
        </authorList>
    </citation>
    <scope>GENOME REANNOTATION</scope>
    <source>
        <strain evidence="5">ATCC 10895 / CBS 109.51 / FGSC 9923 / NRRL Y-1056</strain>
    </source>
</reference>
<keyword evidence="5" id="KW-1185">Reference proteome</keyword>
<dbReference type="PROSITE" id="PS51651">
    <property type="entry name" value="DOCKER"/>
    <property type="match status" value="1"/>
</dbReference>
<dbReference type="Pfam" id="PF25338">
    <property type="entry name" value="C2_DCK_4th"/>
    <property type="match status" value="1"/>
</dbReference>
<dbReference type="InParanoid" id="Q757B1"/>
<dbReference type="GeneID" id="4621167"/>
<feature type="domain" description="DOCKER" evidence="3">
    <location>
        <begin position="1425"/>
        <end position="1838"/>
    </location>
</feature>
<dbReference type="GO" id="GO:0005737">
    <property type="term" value="C:cytoplasm"/>
    <property type="evidence" value="ECO:0000318"/>
    <property type="project" value="GO_Central"/>
</dbReference>
<feature type="compositionally biased region" description="Low complexity" evidence="2">
    <location>
        <begin position="1865"/>
        <end position="1890"/>
    </location>
</feature>
<feature type="region of interest" description="Disordered" evidence="2">
    <location>
        <begin position="1862"/>
        <end position="1893"/>
    </location>
</feature>
<dbReference type="Pfam" id="PF20421">
    <property type="entry name" value="DHR-2_Lobe_C"/>
    <property type="match status" value="1"/>
</dbReference>
<dbReference type="PANTHER" id="PTHR45653:SF10">
    <property type="entry name" value="MYOBLAST CITY, ISOFORM B"/>
    <property type="match status" value="1"/>
</dbReference>
<dbReference type="InterPro" id="IPR043162">
    <property type="entry name" value="DOCK_C_lobe_C"/>
</dbReference>
<dbReference type="OrthoDB" id="18896at2759"/>
<comment type="similarity">
    <text evidence="1">Belongs to the DOCK family.</text>
</comment>
<protein>
    <submittedName>
        <fullName evidence="4">AER102Wp</fullName>
    </submittedName>
</protein>
<dbReference type="Proteomes" id="UP000000591">
    <property type="component" value="Chromosome V"/>
</dbReference>
<dbReference type="InterPro" id="IPR046773">
    <property type="entry name" value="DOCKER_Lobe_C"/>
</dbReference>
<dbReference type="Pfam" id="PF16172">
    <property type="entry name" value="DOCK_N"/>
    <property type="match status" value="1"/>
</dbReference>
<dbReference type="GO" id="GO:0007264">
    <property type="term" value="P:small GTPase-mediated signal transduction"/>
    <property type="evidence" value="ECO:0007669"/>
    <property type="project" value="InterPro"/>
</dbReference>
<dbReference type="Gene3D" id="1.25.40.410">
    <property type="match status" value="1"/>
</dbReference>
<dbReference type="eggNOG" id="KOG1998">
    <property type="taxonomic scope" value="Eukaryota"/>
</dbReference>
<dbReference type="RefSeq" id="NP_984962.1">
    <property type="nucleotide sequence ID" value="NM_210316.2"/>
</dbReference>
<dbReference type="CDD" id="cd11684">
    <property type="entry name" value="DHR2_DOCK"/>
    <property type="match status" value="1"/>
</dbReference>
<dbReference type="KEGG" id="ago:AGOS_AER102W"/>
<accession>Q757B1</accession>
<dbReference type="GO" id="GO:0031267">
    <property type="term" value="F:small GTPase binding"/>
    <property type="evidence" value="ECO:0000318"/>
    <property type="project" value="GO_Central"/>
</dbReference>
<dbReference type="InterPro" id="IPR027357">
    <property type="entry name" value="DOCKER_dom"/>
</dbReference>
<dbReference type="InterPro" id="IPR032376">
    <property type="entry name" value="DOCK_N"/>
</dbReference>
<evidence type="ECO:0000256" key="2">
    <source>
        <dbReference type="SAM" id="MobiDB-lite"/>
    </source>
</evidence>
<reference evidence="4 5" key="1">
    <citation type="journal article" date="2004" name="Science">
        <title>The Ashbya gossypii genome as a tool for mapping the ancient Saccharomyces cerevisiae genome.</title>
        <authorList>
            <person name="Dietrich F.S."/>
            <person name="Voegeli S."/>
            <person name="Brachat S."/>
            <person name="Lerch A."/>
            <person name="Gates K."/>
            <person name="Steiner S."/>
            <person name="Mohr C."/>
            <person name="Pohlmann R."/>
            <person name="Luedi P."/>
            <person name="Choi S."/>
            <person name="Wing R.A."/>
            <person name="Flavier A."/>
            <person name="Gaffney T.D."/>
            <person name="Philippsen P."/>
        </authorList>
    </citation>
    <scope>NUCLEOTIDE SEQUENCE [LARGE SCALE GENOMIC DNA]</scope>
    <source>
        <strain evidence="5">ATCC 10895 / CBS 109.51 / FGSC 9923 / NRRL Y-1056</strain>
    </source>
</reference>
<sequence>MGKRFDWQPTGRLVRGRIIRAFLPLKRHPQQLLDNPNYTNLYPGDEVYSFEETADGRWCRVYQVVQPLPEDFISTMKRFSDKLPEEQHRVVVCPKAFVHWYDDEVVTFPFLDLPDEREVKREVAETDVPSLHDLLHRDDLGDLELFRQLRRTRPIRPAYPFFKLFNKTVVDELHVILFQLCAHIYSMYSVGEFEIYEWLTRVYYKMDELRVPYAEDNILTEEERFFAVQECIALSSKISRYLALKGVSNVFDRKKMFDVDPSGYDAILSRHHQSGELLAYDALPRYISSVTMLHSLTPNFPISNESDLVLKADQNTMLDPSAPSQLLVDFKDVKGAPEFQRALTRLTAYLYLRTSKKRLTETFAVQVNSDKILTLDNISATLFNNIPATEIENSRIYLVVELVESLDVAHVDFAYFNDLYPSFVPFQSPNEDQIDQIRKGIAVGVADISRVFTRHRKAISQETVFHYKISLFSSYVKSEHKAERTIQPNGQFHNSTPSGEFCKMKALHAAENNGWGELVDRIILDSDKGIAVTPRALSLTVTVKEITNTNSSILEERKHTSAIKPVPSYFYDVLAEPMDRIYVTIGKVKVCHNFAPDAKMSNITIVISATNKNITFRNGSNESPSDNWKFISVRSGESVGETVRIDGVAAMEKDETLRISAYYGTLLAKAKFYIKKGNQILEYKKHSAFQLMSADNKPLIEVEVGTEYVGQKYNMERTIYDILALWRRPKAVALCLTGDETEESLSTKIMALKSIDTVQLVKYFDPILVRLLELNYAVLVAEKDKSSANFKDTTFFSLIQFLDKSIIRQETYRNKFNDFIDRFSGENSNLPPVGPVLIASLSKVFLNAQTEWNYVGRTACRAYATVVRLALVSSQNMKEELVTALRGLFNALVGFFSFNKSSALTDHICVLEEFDIVITVVSDYFDCDDLLGICSGFFMACTEKEHSTGMDKNQLNTREQKFVNTKLLLLRRMLDNPPLGQYLFAEEVQSNAVLSFINQVVEWSFQVFLKKNIKDLDMSSIRLANGILVTLLENSKSIILRRNLIRLLPTLCRFFILVWKYTQGNPQLKFGRTFTALFPTNFPFTEITVDSMVNERAISEPLIELGTILATLAKIVEEIYGHGSSFIQVVEDCANDPIFTSVFYITRFTKEDIISAVNTVTILTKDGYMPSRKWISLHALFLRTCVTILEMYKSLLIQYNVPPDGNASEFDWELWAAYLNALLLVGNNRVTSTIKLADLPRKAVVRVTGDLRQRIAVTLEEVWSSLLAEPTKEDHDRFAVTPSSLYNVILLKNSPSVLQHVWSFAFQRHSKARSIGTWMLWSTCVYSWKLLGHLDTVAELSISILYAVYQNGKVVPSKYCLTNFFTAVMHTVHVRPDDEAFNCVIDYFKNMYSLLHVISEMQDLPAVEEFDDLRTAGQLTIYGYLLATNKPEAFHNLINDLFVRSIKKKDYIQAGLALELLASTYDWTPNDLLPAIKKPPLPLQSSFERKEYLYKEAARNFARGYKLEKAMTIYKDLAEAYEKINYDLNGLAYVHGQIANLYTDLQNVDRLVPSYFKITFLGYGFPTTIRNRVFIYEGLPFEHITSLHSRMMKLYPGTELVQSQEEADGLLVEPPMGRFLHVVSVEPKFDISDGYANTDKRTANNNKVRSYIENRNLKTFSCSRRLPGTTSVTSLWVREFVYETVSTFPTLLNRSEVKSVIEIDRSPLDNAVRSLQVKIHDLSGLESMCYKLLKDNDDCGELFGELSRELNGTIDAPVNGGIAQYRDFFTLSGPDALNEADLAKLKYLFDELALVLGRCLTLHRELCPPTLMKSYEAMLEQYEKNFGDEIKRNNIDINKLGSEVLEILGVLNGSDHSLNRNITIGSQSSQGTGGKSSTSSNYSSKGTLSLRNGPMLNFMTRS</sequence>
<organism evidence="4 5">
    <name type="scientific">Eremothecium gossypii (strain ATCC 10895 / CBS 109.51 / FGSC 9923 / NRRL Y-1056)</name>
    <name type="common">Yeast</name>
    <name type="synonym">Ashbya gossypii</name>
    <dbReference type="NCBI Taxonomy" id="284811"/>
    <lineage>
        <taxon>Eukaryota</taxon>
        <taxon>Fungi</taxon>
        <taxon>Dikarya</taxon>
        <taxon>Ascomycota</taxon>
        <taxon>Saccharomycotina</taxon>
        <taxon>Saccharomycetes</taxon>
        <taxon>Saccharomycetales</taxon>
        <taxon>Saccharomycetaceae</taxon>
        <taxon>Eremothecium</taxon>
    </lineage>
</organism>
<dbReference type="GO" id="GO:0005085">
    <property type="term" value="F:guanyl-nucleotide exchange factor activity"/>
    <property type="evidence" value="ECO:0000318"/>
    <property type="project" value="GO_Central"/>
</dbReference>